<evidence type="ECO:0000313" key="9">
    <source>
        <dbReference type="Proteomes" id="UP001487305"/>
    </source>
</evidence>
<keyword evidence="2" id="KW-1003">Cell membrane</keyword>
<feature type="transmembrane region" description="Helical" evidence="6">
    <location>
        <begin position="17"/>
        <end position="35"/>
    </location>
</feature>
<comment type="subcellular location">
    <subcellularLocation>
        <location evidence="1">Cell membrane</location>
        <topology evidence="1">Multi-pass membrane protein</topology>
    </subcellularLocation>
</comment>
<accession>A0ABV1JC91</accession>
<feature type="transmembrane region" description="Helical" evidence="6">
    <location>
        <begin position="630"/>
        <end position="652"/>
    </location>
</feature>
<dbReference type="InterPro" id="IPR027022">
    <property type="entry name" value="ABC_permease_BceB-typ"/>
</dbReference>
<dbReference type="PIRSF" id="PIRSF018968">
    <property type="entry name" value="ABC_permease_BceB"/>
    <property type="match status" value="1"/>
</dbReference>
<dbReference type="Proteomes" id="UP001487305">
    <property type="component" value="Unassembled WGS sequence"/>
</dbReference>
<evidence type="ECO:0000256" key="5">
    <source>
        <dbReference type="ARBA" id="ARBA00023136"/>
    </source>
</evidence>
<feature type="transmembrane region" description="Helical" evidence="6">
    <location>
        <begin position="574"/>
        <end position="596"/>
    </location>
</feature>
<feature type="transmembrane region" description="Helical" evidence="6">
    <location>
        <begin position="202"/>
        <end position="223"/>
    </location>
</feature>
<evidence type="ECO:0000256" key="1">
    <source>
        <dbReference type="ARBA" id="ARBA00004651"/>
    </source>
</evidence>
<evidence type="ECO:0000256" key="2">
    <source>
        <dbReference type="ARBA" id="ARBA00022475"/>
    </source>
</evidence>
<feature type="transmembrane region" description="Helical" evidence="6">
    <location>
        <begin position="235"/>
        <end position="261"/>
    </location>
</feature>
<evidence type="ECO:0000256" key="6">
    <source>
        <dbReference type="SAM" id="Phobius"/>
    </source>
</evidence>
<feature type="transmembrane region" description="Helical" evidence="6">
    <location>
        <begin position="108"/>
        <end position="136"/>
    </location>
</feature>
<dbReference type="PANTHER" id="PTHR46795">
    <property type="entry name" value="ABC TRANSPORTER PERMEASE-RELATED-RELATED"/>
    <property type="match status" value="1"/>
</dbReference>
<dbReference type="EMBL" id="JBBNOP010000004">
    <property type="protein sequence ID" value="MEQ3362465.1"/>
    <property type="molecule type" value="Genomic_DNA"/>
</dbReference>
<feature type="domain" description="ABC3 transporter permease C-terminal" evidence="7">
    <location>
        <begin position="63"/>
        <end position="181"/>
    </location>
</feature>
<dbReference type="RefSeq" id="WP_102374469.1">
    <property type="nucleotide sequence ID" value="NZ_JBBNOP010000004.1"/>
</dbReference>
<dbReference type="Pfam" id="PF02687">
    <property type="entry name" value="FtsX"/>
    <property type="match status" value="1"/>
</dbReference>
<feature type="transmembrane region" description="Helical" evidence="6">
    <location>
        <begin position="55"/>
        <end position="78"/>
    </location>
</feature>
<keyword evidence="4 6" id="KW-1133">Transmembrane helix</keyword>
<gene>
    <name evidence="8" type="ORF">AAA083_05705</name>
</gene>
<protein>
    <submittedName>
        <fullName evidence="8">FtsX-like permease family protein</fullName>
    </submittedName>
</protein>
<keyword evidence="3 6" id="KW-0812">Transmembrane</keyword>
<dbReference type="InterPro" id="IPR052536">
    <property type="entry name" value="ABC-4_Integral_Memb_Prot"/>
</dbReference>
<dbReference type="PANTHER" id="PTHR46795:SF3">
    <property type="entry name" value="ABC TRANSPORTER PERMEASE"/>
    <property type="match status" value="1"/>
</dbReference>
<sequence length="697" mass="75139">MHAKLAFGNVRKSIRDFGVYFITILLGVAVFYAFNSITDQEAMSFIGTANKMMELLGIVINGVSVFIVAILAFLVIYADRFLIKRRKKEFGMYLCLGMRQSDVIKITALETLIVGAASLAGGLLLGTLFSQALLYLTASLFAVDVPGFVFGFSAAAALKTLAVFAAIFLIAALANSRTIMKAKLIDLLHADSRNEVMKLRSLPLSLVLFIVSCIIIGISYKLLIENGLLEPSPEFAAATALVCIGTVLFFYSLSGFLLRLIQIIRPVYLRGLNMFTLRQLNSKVNTTFLSMSVICITLFLAITSVCGGIGICNTMTAGIEKATSYSATARTVFGYYNANDGYLAEDLGSFGEFAASKDYDMLRGLEESADALGEGDIGSLIEGAAQIDFMVDAENSITFDDLDAALGKTAKDYAGQAISEGYGAYPIYLLSLSQANRALELAGKPAIVLDEGTCAIISDSDLLADYYRDLVKAAPSFQIGDASLSLAQFDDRYLETTPFPMNTGALVIPDEAMPSSAMHGYSLLDVQCVSDEAEAEFERICDAIQDTDTADTWPLSMTLTHQSVLDQSVGLSTVIAYLAVYIGFVLVMACAAILAIQQLSEASDNARRYGLLRKLGTPEGMIDRSLFAQIAIYFAFPLMLAIAHSVCALAVVTDVVAVFGHLDIGRMAVMCAVAFFIVYGAYFLITYASARRLARSA</sequence>
<keyword evidence="9" id="KW-1185">Reference proteome</keyword>
<proteinExistence type="predicted"/>
<evidence type="ECO:0000256" key="4">
    <source>
        <dbReference type="ARBA" id="ARBA00022989"/>
    </source>
</evidence>
<evidence type="ECO:0000259" key="7">
    <source>
        <dbReference type="Pfam" id="PF02687"/>
    </source>
</evidence>
<keyword evidence="5 6" id="KW-0472">Membrane</keyword>
<feature type="transmembrane region" description="Helical" evidence="6">
    <location>
        <begin position="288"/>
        <end position="311"/>
    </location>
</feature>
<feature type="transmembrane region" description="Helical" evidence="6">
    <location>
        <begin position="148"/>
        <end position="174"/>
    </location>
</feature>
<name>A0ABV1JC91_9ACTN</name>
<organism evidence="8 9">
    <name type="scientific">Raoultibacter massiliensis</name>
    <dbReference type="NCBI Taxonomy" id="1852371"/>
    <lineage>
        <taxon>Bacteria</taxon>
        <taxon>Bacillati</taxon>
        <taxon>Actinomycetota</taxon>
        <taxon>Coriobacteriia</taxon>
        <taxon>Eggerthellales</taxon>
        <taxon>Eggerthellaceae</taxon>
        <taxon>Raoultibacter</taxon>
    </lineage>
</organism>
<feature type="transmembrane region" description="Helical" evidence="6">
    <location>
        <begin position="664"/>
        <end position="685"/>
    </location>
</feature>
<evidence type="ECO:0000313" key="8">
    <source>
        <dbReference type="EMBL" id="MEQ3362465.1"/>
    </source>
</evidence>
<dbReference type="InterPro" id="IPR003838">
    <property type="entry name" value="ABC3_permease_C"/>
</dbReference>
<comment type="caution">
    <text evidence="8">The sequence shown here is derived from an EMBL/GenBank/DDBJ whole genome shotgun (WGS) entry which is preliminary data.</text>
</comment>
<reference evidence="8 9" key="1">
    <citation type="submission" date="2024-04" db="EMBL/GenBank/DDBJ databases">
        <title>Human intestinal bacterial collection.</title>
        <authorList>
            <person name="Pauvert C."/>
            <person name="Hitch T.C.A."/>
            <person name="Clavel T."/>
        </authorList>
    </citation>
    <scope>NUCLEOTIDE SEQUENCE [LARGE SCALE GENOMIC DNA]</scope>
    <source>
        <strain evidence="8 9">CLA-KB-H42</strain>
    </source>
</reference>
<evidence type="ECO:0000256" key="3">
    <source>
        <dbReference type="ARBA" id="ARBA00022692"/>
    </source>
</evidence>